<keyword evidence="2" id="KW-1185">Reference proteome</keyword>
<dbReference type="OrthoDB" id="151193at2"/>
<gene>
    <name evidence="1" type="ORF">FNH06_14020</name>
</gene>
<evidence type="ECO:0000313" key="2">
    <source>
        <dbReference type="Proteomes" id="UP000318578"/>
    </source>
</evidence>
<organism evidence="1 2">
    <name type="scientific">Amycolatopsis acidiphila</name>
    <dbReference type="NCBI Taxonomy" id="715473"/>
    <lineage>
        <taxon>Bacteria</taxon>
        <taxon>Bacillati</taxon>
        <taxon>Actinomycetota</taxon>
        <taxon>Actinomycetes</taxon>
        <taxon>Pseudonocardiales</taxon>
        <taxon>Pseudonocardiaceae</taxon>
        <taxon>Amycolatopsis</taxon>
    </lineage>
</organism>
<sequence length="75" mass="8429">MRDEQVRARELSELLDVYQQEQVAGAFIFTWAGYTYPYSDDPEHNFDTAGYGVVAVLPDGTLRPKAACDMLAARK</sequence>
<proteinExistence type="predicted"/>
<reference evidence="1 2" key="1">
    <citation type="submission" date="2019-07" db="EMBL/GenBank/DDBJ databases">
        <title>New species of Amycolatopsis and Streptomyces.</title>
        <authorList>
            <person name="Duangmal K."/>
            <person name="Teo W.F.A."/>
            <person name="Lipun K."/>
        </authorList>
    </citation>
    <scope>NUCLEOTIDE SEQUENCE [LARGE SCALE GENOMIC DNA]</scope>
    <source>
        <strain evidence="1 2">JCM 30562</strain>
    </source>
</reference>
<dbReference type="EMBL" id="VJZA01000019">
    <property type="protein sequence ID" value="TVT22292.1"/>
    <property type="molecule type" value="Genomic_DNA"/>
</dbReference>
<accession>A0A558ADE8</accession>
<name>A0A558ADE8_9PSEU</name>
<protein>
    <submittedName>
        <fullName evidence="1">Uncharacterized protein</fullName>
    </submittedName>
</protein>
<evidence type="ECO:0000313" key="1">
    <source>
        <dbReference type="EMBL" id="TVT22292.1"/>
    </source>
</evidence>
<dbReference type="Proteomes" id="UP000318578">
    <property type="component" value="Unassembled WGS sequence"/>
</dbReference>
<dbReference type="RefSeq" id="WP_144638342.1">
    <property type="nucleotide sequence ID" value="NZ_BNAX01000006.1"/>
</dbReference>
<dbReference type="AlphaFoldDB" id="A0A558ADE8"/>
<comment type="caution">
    <text evidence="1">The sequence shown here is derived from an EMBL/GenBank/DDBJ whole genome shotgun (WGS) entry which is preliminary data.</text>
</comment>